<protein>
    <submittedName>
        <fullName evidence="1">Uncharacterized protein</fullName>
    </submittedName>
</protein>
<organism evidence="1 2">
    <name type="scientific">Crucibulum laeve</name>
    <dbReference type="NCBI Taxonomy" id="68775"/>
    <lineage>
        <taxon>Eukaryota</taxon>
        <taxon>Fungi</taxon>
        <taxon>Dikarya</taxon>
        <taxon>Basidiomycota</taxon>
        <taxon>Agaricomycotina</taxon>
        <taxon>Agaricomycetes</taxon>
        <taxon>Agaricomycetidae</taxon>
        <taxon>Agaricales</taxon>
        <taxon>Agaricineae</taxon>
        <taxon>Nidulariaceae</taxon>
        <taxon>Crucibulum</taxon>
    </lineage>
</organism>
<gene>
    <name evidence="1" type="ORF">BDQ12DRAFT_665361</name>
</gene>
<sequence length="156" mass="17575">MGKELWASAGGNSLSTMQIRWLVGLVLHKPRAGFYAAALLLCHRRSLDIVKGDEEYRSVRSMLDMPHQRVLMGSMSVPLVVRDVRVCAPQSVLSRASFYPAEKAALMIIIKRWYYAAHSQESVWILTTLRPGNQVASRILERLFQNYGIGTIITVD</sequence>
<dbReference type="Proteomes" id="UP000308652">
    <property type="component" value="Unassembled WGS sequence"/>
</dbReference>
<reference evidence="1 2" key="1">
    <citation type="journal article" date="2019" name="Nat. Ecol. Evol.">
        <title>Megaphylogeny resolves global patterns of mushroom evolution.</title>
        <authorList>
            <person name="Varga T."/>
            <person name="Krizsan K."/>
            <person name="Foldi C."/>
            <person name="Dima B."/>
            <person name="Sanchez-Garcia M."/>
            <person name="Sanchez-Ramirez S."/>
            <person name="Szollosi G.J."/>
            <person name="Szarkandi J.G."/>
            <person name="Papp V."/>
            <person name="Albert L."/>
            <person name="Andreopoulos W."/>
            <person name="Angelini C."/>
            <person name="Antonin V."/>
            <person name="Barry K.W."/>
            <person name="Bougher N.L."/>
            <person name="Buchanan P."/>
            <person name="Buyck B."/>
            <person name="Bense V."/>
            <person name="Catcheside P."/>
            <person name="Chovatia M."/>
            <person name="Cooper J."/>
            <person name="Damon W."/>
            <person name="Desjardin D."/>
            <person name="Finy P."/>
            <person name="Geml J."/>
            <person name="Haridas S."/>
            <person name="Hughes K."/>
            <person name="Justo A."/>
            <person name="Karasinski D."/>
            <person name="Kautmanova I."/>
            <person name="Kiss B."/>
            <person name="Kocsube S."/>
            <person name="Kotiranta H."/>
            <person name="LaButti K.M."/>
            <person name="Lechner B.E."/>
            <person name="Liimatainen K."/>
            <person name="Lipzen A."/>
            <person name="Lukacs Z."/>
            <person name="Mihaltcheva S."/>
            <person name="Morgado L.N."/>
            <person name="Niskanen T."/>
            <person name="Noordeloos M.E."/>
            <person name="Ohm R.A."/>
            <person name="Ortiz-Santana B."/>
            <person name="Ovrebo C."/>
            <person name="Racz N."/>
            <person name="Riley R."/>
            <person name="Savchenko A."/>
            <person name="Shiryaev A."/>
            <person name="Soop K."/>
            <person name="Spirin V."/>
            <person name="Szebenyi C."/>
            <person name="Tomsovsky M."/>
            <person name="Tulloss R.E."/>
            <person name="Uehling J."/>
            <person name="Grigoriev I.V."/>
            <person name="Vagvolgyi C."/>
            <person name="Papp T."/>
            <person name="Martin F.M."/>
            <person name="Miettinen O."/>
            <person name="Hibbett D.S."/>
            <person name="Nagy L.G."/>
        </authorList>
    </citation>
    <scope>NUCLEOTIDE SEQUENCE [LARGE SCALE GENOMIC DNA]</scope>
    <source>
        <strain evidence="1 2">CBS 166.37</strain>
    </source>
</reference>
<name>A0A5C3M4L0_9AGAR</name>
<dbReference type="AlphaFoldDB" id="A0A5C3M4L0"/>
<evidence type="ECO:0000313" key="2">
    <source>
        <dbReference type="Proteomes" id="UP000308652"/>
    </source>
</evidence>
<proteinExistence type="predicted"/>
<evidence type="ECO:0000313" key="1">
    <source>
        <dbReference type="EMBL" id="TFK39545.1"/>
    </source>
</evidence>
<accession>A0A5C3M4L0</accession>
<dbReference type="EMBL" id="ML213599">
    <property type="protein sequence ID" value="TFK39545.1"/>
    <property type="molecule type" value="Genomic_DNA"/>
</dbReference>
<keyword evidence="2" id="KW-1185">Reference proteome</keyword>